<dbReference type="InterPro" id="IPR036047">
    <property type="entry name" value="F-box-like_dom_sf"/>
</dbReference>
<accession>A0A1M7XUF6</accession>
<dbReference type="Proteomes" id="UP000201465">
    <property type="component" value="Segment"/>
</dbReference>
<protein>
    <submittedName>
        <fullName evidence="2">F-box domain</fullName>
    </submittedName>
</protein>
<name>A0A1M7XUF6_9VIRU</name>
<gene>
    <name evidence="2" type="ORF">BQ3484_80</name>
</gene>
<dbReference type="KEGG" id="vg:30523591"/>
<feature type="domain" description="F-box" evidence="1">
    <location>
        <begin position="1"/>
        <end position="44"/>
    </location>
</feature>
<proteinExistence type="predicted"/>
<dbReference type="SUPFAM" id="SSF81383">
    <property type="entry name" value="F-box domain"/>
    <property type="match status" value="1"/>
</dbReference>
<dbReference type="InterPro" id="IPR001810">
    <property type="entry name" value="F-box_dom"/>
</dbReference>
<evidence type="ECO:0000313" key="2">
    <source>
        <dbReference type="EMBL" id="SHO33148.1"/>
    </source>
</evidence>
<dbReference type="PROSITE" id="PS50181">
    <property type="entry name" value="FBOX"/>
    <property type="match status" value="1"/>
</dbReference>
<keyword evidence="3" id="KW-1185">Reference proteome</keyword>
<dbReference type="Gene3D" id="1.20.1280.50">
    <property type="match status" value="1"/>
</dbReference>
<dbReference type="RefSeq" id="YP_009329020.1">
    <property type="nucleotide sequence ID" value="NC_032108.1"/>
</dbReference>
<dbReference type="EMBL" id="LT671577">
    <property type="protein sequence ID" value="SHO33148.1"/>
    <property type="molecule type" value="Genomic_DNA"/>
</dbReference>
<organism evidence="2 3">
    <name type="scientific">Cedratvirus A11</name>
    <dbReference type="NCBI Taxonomy" id="1903266"/>
    <lineage>
        <taxon>Viruses</taxon>
        <taxon>Pithoviruses</taxon>
        <taxon>Orthocedratvirinae</taxon>
        <taxon>Alphacedratvirus</taxon>
        <taxon>Alphacedratvirus aljazairmassiliense</taxon>
    </lineage>
</organism>
<dbReference type="GeneID" id="30523591"/>
<sequence>MQSLPLEISENVLLQADTPTLVSLCGASAQHRSLCSDSRFWRKRFEQEGLPLLEQGYDARSWIRIYQKSHQVAQLVEGYLEEDVQNISFQQIDLDELSKIVPSLVETYLRQEEAREELIRERDTLDENTPKDVWDDFEAELQIIPEYFLSLRSEGTTYALDLVFYTPFTGEYDYSNIDHGLSADDAFVLLFTLLYQSPLSSHSRG</sequence>
<evidence type="ECO:0000313" key="3">
    <source>
        <dbReference type="Proteomes" id="UP000201465"/>
    </source>
</evidence>
<evidence type="ECO:0000259" key="1">
    <source>
        <dbReference type="PROSITE" id="PS50181"/>
    </source>
</evidence>
<reference evidence="2 3" key="1">
    <citation type="submission" date="2016-11" db="EMBL/GenBank/DDBJ databases">
        <authorList>
            <consortium name="Urmite Genomes"/>
        </authorList>
    </citation>
    <scope>NUCLEOTIDE SEQUENCE [LARGE SCALE GENOMIC DNA]</scope>
    <source>
        <strain evidence="2 3">A11</strain>
    </source>
</reference>